<feature type="compositionally biased region" description="Low complexity" evidence="1">
    <location>
        <begin position="88"/>
        <end position="99"/>
    </location>
</feature>
<reference evidence="2" key="1">
    <citation type="submission" date="2021-07" db="EMBL/GenBank/DDBJ databases">
        <authorList>
            <person name="Durling M."/>
        </authorList>
    </citation>
    <scope>NUCLEOTIDE SEQUENCE</scope>
</reference>
<proteinExistence type="predicted"/>
<dbReference type="Proteomes" id="UP000701801">
    <property type="component" value="Unassembled WGS sequence"/>
</dbReference>
<dbReference type="AlphaFoldDB" id="A0A9N9PXH2"/>
<name>A0A9N9PXH2_9HELO</name>
<keyword evidence="3" id="KW-1185">Reference proteome</keyword>
<dbReference type="EMBL" id="CAJVRM010000027">
    <property type="protein sequence ID" value="CAG8971730.1"/>
    <property type="molecule type" value="Genomic_DNA"/>
</dbReference>
<evidence type="ECO:0000313" key="3">
    <source>
        <dbReference type="Proteomes" id="UP000701801"/>
    </source>
</evidence>
<protein>
    <submittedName>
        <fullName evidence="2">Uncharacterized protein</fullName>
    </submittedName>
</protein>
<gene>
    <name evidence="2" type="ORF">HYALB_00007210</name>
</gene>
<accession>A0A9N9PXH2</accession>
<comment type="caution">
    <text evidence="2">The sequence shown here is derived from an EMBL/GenBank/DDBJ whole genome shotgun (WGS) entry which is preliminary data.</text>
</comment>
<organism evidence="2 3">
    <name type="scientific">Hymenoscyphus albidus</name>
    <dbReference type="NCBI Taxonomy" id="595503"/>
    <lineage>
        <taxon>Eukaryota</taxon>
        <taxon>Fungi</taxon>
        <taxon>Dikarya</taxon>
        <taxon>Ascomycota</taxon>
        <taxon>Pezizomycotina</taxon>
        <taxon>Leotiomycetes</taxon>
        <taxon>Helotiales</taxon>
        <taxon>Helotiaceae</taxon>
        <taxon>Hymenoscyphus</taxon>
    </lineage>
</organism>
<feature type="region of interest" description="Disordered" evidence="1">
    <location>
        <begin position="1"/>
        <end position="52"/>
    </location>
</feature>
<dbReference type="OrthoDB" id="2021186at2759"/>
<evidence type="ECO:0000256" key="1">
    <source>
        <dbReference type="SAM" id="MobiDB-lite"/>
    </source>
</evidence>
<evidence type="ECO:0000313" key="2">
    <source>
        <dbReference type="EMBL" id="CAG8971730.1"/>
    </source>
</evidence>
<feature type="region of interest" description="Disordered" evidence="1">
    <location>
        <begin position="76"/>
        <end position="99"/>
    </location>
</feature>
<sequence length="99" mass="10717">MASKGERASKKMRRLSTDSEGSEDQGGYDWGQSKGKRAPAPVPTPKPKPHRQHECWLDDIDKQGAAIRLAAECKKLNGDGSAGGTWHTSTSTSTSTNQY</sequence>